<sequence>MENVWSYISREVYANRKQYRTVNELKRAIIAACKTVDIPYLTSLYDIIPKCITQKSEMTSLISTSKGGKVSDENENLREFDEECERIQVHNVPKLENDDNKDDWITIETDFTMVYAVTRSHISGTGPFATKCNLDEDCIYMTIIEAKDVPSRMAIVRFLLAIEHDKHNDFEFCKAYILWKLIFSKLLH</sequence>
<name>A0A2A2LJC8_9BILA</name>
<protein>
    <submittedName>
        <fullName evidence="1">Uncharacterized protein</fullName>
    </submittedName>
</protein>
<dbReference type="EMBL" id="LIAE01006684">
    <property type="protein sequence ID" value="PAV86294.1"/>
    <property type="molecule type" value="Genomic_DNA"/>
</dbReference>
<proteinExistence type="predicted"/>
<dbReference type="AlphaFoldDB" id="A0A2A2LJC8"/>
<dbReference type="Gene3D" id="2.60.200.40">
    <property type="match status" value="1"/>
</dbReference>
<evidence type="ECO:0000313" key="1">
    <source>
        <dbReference type="EMBL" id="PAV86294.1"/>
    </source>
</evidence>
<dbReference type="OrthoDB" id="3853857at2759"/>
<keyword evidence="2" id="KW-1185">Reference proteome</keyword>
<dbReference type="Proteomes" id="UP000218231">
    <property type="component" value="Unassembled WGS sequence"/>
</dbReference>
<comment type="caution">
    <text evidence="1">The sequence shown here is derived from an EMBL/GenBank/DDBJ whole genome shotgun (WGS) entry which is preliminary data.</text>
</comment>
<reference evidence="1 2" key="1">
    <citation type="journal article" date="2017" name="Curr. Biol.">
        <title>Genome architecture and evolution of a unichromosomal asexual nematode.</title>
        <authorList>
            <person name="Fradin H."/>
            <person name="Zegar C."/>
            <person name="Gutwein M."/>
            <person name="Lucas J."/>
            <person name="Kovtun M."/>
            <person name="Corcoran D."/>
            <person name="Baugh L.R."/>
            <person name="Kiontke K."/>
            <person name="Gunsalus K."/>
            <person name="Fitch D.H."/>
            <person name="Piano F."/>
        </authorList>
    </citation>
    <scope>NUCLEOTIDE SEQUENCE [LARGE SCALE GENOMIC DNA]</scope>
    <source>
        <strain evidence="1">PF1309</strain>
    </source>
</reference>
<gene>
    <name evidence="1" type="ORF">WR25_20445</name>
</gene>
<accession>A0A2A2LJC8</accession>
<organism evidence="1 2">
    <name type="scientific">Diploscapter pachys</name>
    <dbReference type="NCBI Taxonomy" id="2018661"/>
    <lineage>
        <taxon>Eukaryota</taxon>
        <taxon>Metazoa</taxon>
        <taxon>Ecdysozoa</taxon>
        <taxon>Nematoda</taxon>
        <taxon>Chromadorea</taxon>
        <taxon>Rhabditida</taxon>
        <taxon>Rhabditina</taxon>
        <taxon>Rhabditomorpha</taxon>
        <taxon>Rhabditoidea</taxon>
        <taxon>Rhabditidae</taxon>
        <taxon>Diploscapter</taxon>
    </lineage>
</organism>
<dbReference type="STRING" id="2018661.A0A2A2LJC8"/>
<evidence type="ECO:0000313" key="2">
    <source>
        <dbReference type="Proteomes" id="UP000218231"/>
    </source>
</evidence>